<dbReference type="SUPFAM" id="SSF49899">
    <property type="entry name" value="Concanavalin A-like lectins/glucanases"/>
    <property type="match status" value="1"/>
</dbReference>
<evidence type="ECO:0000313" key="6">
    <source>
        <dbReference type="EnsemblMetazoa" id="MESCA010639-PA"/>
    </source>
</evidence>
<dbReference type="PROSITE" id="PS00804">
    <property type="entry name" value="CALRETICULIN_2"/>
    <property type="match status" value="1"/>
</dbReference>
<feature type="disulfide bond" evidence="4">
    <location>
        <begin position="65"/>
        <end position="99"/>
    </location>
</feature>
<dbReference type="GO" id="GO:0006457">
    <property type="term" value="P:protein folding"/>
    <property type="evidence" value="ECO:0007669"/>
    <property type="project" value="InterPro"/>
</dbReference>
<evidence type="ECO:0000256" key="4">
    <source>
        <dbReference type="PIRSR" id="PIRSR601580-3"/>
    </source>
</evidence>
<evidence type="ECO:0000256" key="1">
    <source>
        <dbReference type="ARBA" id="ARBA00004240"/>
    </source>
</evidence>
<dbReference type="OMA" id="NGNWAVE"/>
<dbReference type="PRINTS" id="PR00626">
    <property type="entry name" value="CALRETICULIN"/>
</dbReference>
<dbReference type="Gene3D" id="2.60.120.200">
    <property type="match status" value="1"/>
</dbReference>
<dbReference type="EMBL" id="CAQQ02138006">
    <property type="status" value="NOT_ANNOTATED_CDS"/>
    <property type="molecule type" value="Genomic_DNA"/>
</dbReference>
<keyword evidence="5" id="KW-0143">Chaperone</keyword>
<evidence type="ECO:0000313" key="7">
    <source>
        <dbReference type="Proteomes" id="UP000015102"/>
    </source>
</evidence>
<dbReference type="FunFam" id="2.60.120.200:FF:000011">
    <property type="entry name" value="Probable calnexin"/>
    <property type="match status" value="1"/>
</dbReference>
<keyword evidence="7" id="KW-1185">Reference proteome</keyword>
<dbReference type="Pfam" id="PF00262">
    <property type="entry name" value="Calreticulin"/>
    <property type="match status" value="1"/>
</dbReference>
<keyword evidence="4" id="KW-1015">Disulfide bond</keyword>
<dbReference type="PANTHER" id="PTHR11073:SF1">
    <property type="entry name" value="CALNEXIN 14D-RELATED"/>
    <property type="match status" value="1"/>
</dbReference>
<sequence>EIAKYDGVWKFESPERIVWKNDLGLVLKSKAKHAAISSKLSKKFTFTDKPLVVQYEVLMQNVQDCGGSYIKLLSDSPSLDLRQFNDKTPYTIMFGPDKCGNDIKLHFIFRHINPINGSISEKHSRKPKERLEEPFKDKLPHLYQLVINPDNTFQVSFDHKIVNEGSLLNDFQPPVNPPKEV</sequence>
<dbReference type="Proteomes" id="UP000015102">
    <property type="component" value="Unassembled WGS sequence"/>
</dbReference>
<dbReference type="EMBL" id="CAQQ02138007">
    <property type="status" value="NOT_ANNOTATED_CDS"/>
    <property type="molecule type" value="Genomic_DNA"/>
</dbReference>
<organism evidence="6 7">
    <name type="scientific">Megaselia scalaris</name>
    <name type="common">Humpbacked fly</name>
    <name type="synonym">Phora scalaris</name>
    <dbReference type="NCBI Taxonomy" id="36166"/>
    <lineage>
        <taxon>Eukaryota</taxon>
        <taxon>Metazoa</taxon>
        <taxon>Ecdysozoa</taxon>
        <taxon>Arthropoda</taxon>
        <taxon>Hexapoda</taxon>
        <taxon>Insecta</taxon>
        <taxon>Pterygota</taxon>
        <taxon>Neoptera</taxon>
        <taxon>Endopterygota</taxon>
        <taxon>Diptera</taxon>
        <taxon>Brachycera</taxon>
        <taxon>Muscomorpha</taxon>
        <taxon>Platypezoidea</taxon>
        <taxon>Phoridae</taxon>
        <taxon>Megaseliini</taxon>
        <taxon>Megaselia</taxon>
    </lineage>
</organism>
<evidence type="ECO:0000256" key="5">
    <source>
        <dbReference type="RuleBase" id="RU362126"/>
    </source>
</evidence>
<name>T1H328_MEGSC</name>
<dbReference type="InterPro" id="IPR018124">
    <property type="entry name" value="Calret/calnex_CS"/>
</dbReference>
<dbReference type="GO" id="GO:0051082">
    <property type="term" value="F:unfolded protein binding"/>
    <property type="evidence" value="ECO:0007669"/>
    <property type="project" value="InterPro"/>
</dbReference>
<evidence type="ECO:0000256" key="3">
    <source>
        <dbReference type="ARBA" id="ARBA00022824"/>
    </source>
</evidence>
<reference evidence="7" key="1">
    <citation type="submission" date="2013-02" db="EMBL/GenBank/DDBJ databases">
        <authorList>
            <person name="Hughes D."/>
        </authorList>
    </citation>
    <scope>NUCLEOTIDE SEQUENCE</scope>
    <source>
        <strain>Durham</strain>
        <strain evidence="7">NC isolate 2 -- Noor lab</strain>
    </source>
</reference>
<keyword evidence="3 5" id="KW-0256">Endoplasmic reticulum</keyword>
<reference evidence="6" key="2">
    <citation type="submission" date="2015-06" db="UniProtKB">
        <authorList>
            <consortium name="EnsemblMetazoa"/>
        </authorList>
    </citation>
    <scope>IDENTIFICATION</scope>
</reference>
<accession>T1H328</accession>
<dbReference type="PANTHER" id="PTHR11073">
    <property type="entry name" value="CALRETICULIN AND CALNEXIN"/>
    <property type="match status" value="1"/>
</dbReference>
<dbReference type="GO" id="GO:0005509">
    <property type="term" value="F:calcium ion binding"/>
    <property type="evidence" value="ECO:0007669"/>
    <property type="project" value="InterPro"/>
</dbReference>
<dbReference type="GO" id="GO:0005789">
    <property type="term" value="C:endoplasmic reticulum membrane"/>
    <property type="evidence" value="ECO:0007669"/>
    <property type="project" value="TreeGrafter"/>
</dbReference>
<comment type="similarity">
    <text evidence="2 5">Belongs to the calreticulin family.</text>
</comment>
<proteinExistence type="inferred from homology"/>
<dbReference type="EnsemblMetazoa" id="MESCA010639-RA">
    <property type="protein sequence ID" value="MESCA010639-PA"/>
    <property type="gene ID" value="MESCA010639"/>
</dbReference>
<evidence type="ECO:0008006" key="8">
    <source>
        <dbReference type="Google" id="ProtNLM"/>
    </source>
</evidence>
<evidence type="ECO:0000256" key="2">
    <source>
        <dbReference type="ARBA" id="ARBA00010983"/>
    </source>
</evidence>
<dbReference type="InterPro" id="IPR001580">
    <property type="entry name" value="Calret/calnex"/>
</dbReference>
<comment type="subcellular location">
    <subcellularLocation>
        <location evidence="1">Endoplasmic reticulum</location>
    </subcellularLocation>
</comment>
<dbReference type="InterPro" id="IPR013320">
    <property type="entry name" value="ConA-like_dom_sf"/>
</dbReference>
<dbReference type="AlphaFoldDB" id="T1H328"/>
<dbReference type="STRING" id="36166.T1H328"/>
<dbReference type="HOGENOM" id="CLU_110986_0_0_1"/>
<protein>
    <recommendedName>
        <fullName evidence="8">Calnexin</fullName>
    </recommendedName>
</protein>
<dbReference type="GO" id="GO:0036503">
    <property type="term" value="P:ERAD pathway"/>
    <property type="evidence" value="ECO:0007669"/>
    <property type="project" value="TreeGrafter"/>
</dbReference>